<organism evidence="1 2">
    <name type="scientific">Catharanthus roseus</name>
    <name type="common">Madagascar periwinkle</name>
    <name type="synonym">Vinca rosea</name>
    <dbReference type="NCBI Taxonomy" id="4058"/>
    <lineage>
        <taxon>Eukaryota</taxon>
        <taxon>Viridiplantae</taxon>
        <taxon>Streptophyta</taxon>
        <taxon>Embryophyta</taxon>
        <taxon>Tracheophyta</taxon>
        <taxon>Spermatophyta</taxon>
        <taxon>Magnoliopsida</taxon>
        <taxon>eudicotyledons</taxon>
        <taxon>Gunneridae</taxon>
        <taxon>Pentapetalae</taxon>
        <taxon>asterids</taxon>
        <taxon>lamiids</taxon>
        <taxon>Gentianales</taxon>
        <taxon>Apocynaceae</taxon>
        <taxon>Rauvolfioideae</taxon>
        <taxon>Vinceae</taxon>
        <taxon>Catharanthinae</taxon>
        <taxon>Catharanthus</taxon>
    </lineage>
</organism>
<reference evidence="2" key="1">
    <citation type="journal article" date="2023" name="Nat. Plants">
        <title>Single-cell RNA sequencing provides a high-resolution roadmap for understanding the multicellular compartmentation of specialized metabolism.</title>
        <authorList>
            <person name="Sun S."/>
            <person name="Shen X."/>
            <person name="Li Y."/>
            <person name="Li Y."/>
            <person name="Wang S."/>
            <person name="Li R."/>
            <person name="Zhang H."/>
            <person name="Shen G."/>
            <person name="Guo B."/>
            <person name="Wei J."/>
            <person name="Xu J."/>
            <person name="St-Pierre B."/>
            <person name="Chen S."/>
            <person name="Sun C."/>
        </authorList>
    </citation>
    <scope>NUCLEOTIDE SEQUENCE [LARGE SCALE GENOMIC DNA]</scope>
</reference>
<protein>
    <submittedName>
        <fullName evidence="1">Uncharacterized protein</fullName>
    </submittedName>
</protein>
<accession>A0ACC0BXV1</accession>
<comment type="caution">
    <text evidence="1">The sequence shown here is derived from an EMBL/GenBank/DDBJ whole genome shotgun (WGS) entry which is preliminary data.</text>
</comment>
<gene>
    <name evidence="1" type="ORF">M9H77_08410</name>
</gene>
<dbReference type="Proteomes" id="UP001060085">
    <property type="component" value="Linkage Group LG02"/>
</dbReference>
<sequence length="210" mass="24597">MSSLMVMKASSLFSDFKIVKKNVFEAKVFKLPRKARLEPFVLYLHRWNPFSLSPSNCSIKLVALVWICLAEIISQRQLRFQEIFWLGFGNPRGEIYEKISQRFKKDLAGWKVFIHILYESIQLGSLEESPKKMPLIEGFNNAMIETYDADWMVEDFSFLQSYAYQTAIVSDMQIRPEPERVFDFVALMVKIYFMIIRGQHDNGLGNQILM</sequence>
<keyword evidence="2" id="KW-1185">Reference proteome</keyword>
<name>A0ACC0BXV1_CATRO</name>
<proteinExistence type="predicted"/>
<dbReference type="EMBL" id="CM044702">
    <property type="protein sequence ID" value="KAI5677460.1"/>
    <property type="molecule type" value="Genomic_DNA"/>
</dbReference>
<evidence type="ECO:0000313" key="2">
    <source>
        <dbReference type="Proteomes" id="UP001060085"/>
    </source>
</evidence>
<evidence type="ECO:0000313" key="1">
    <source>
        <dbReference type="EMBL" id="KAI5677460.1"/>
    </source>
</evidence>